<comment type="caution">
    <text evidence="1">The sequence shown here is derived from an EMBL/GenBank/DDBJ whole genome shotgun (WGS) entry which is preliminary data.</text>
</comment>
<proteinExistence type="predicted"/>
<evidence type="ECO:0000313" key="1">
    <source>
        <dbReference type="EMBL" id="MBT9312916.1"/>
    </source>
</evidence>
<dbReference type="RefSeq" id="WP_215618818.1">
    <property type="nucleotide sequence ID" value="NZ_JADOER010000011.1"/>
</dbReference>
<keyword evidence="2" id="KW-1185">Reference proteome</keyword>
<sequence length="100" mass="10950">MTDLTQVLDAQGQPLSTLTVDHFFQQINWSGTQQRSARENSGAPETPYDTVGQFFATFPWQGATAAPSARRLAIDIDEAAFDQLLAEDDALTLDDLSALF</sequence>
<name>A0ABS5Y5K3_9CYAN</name>
<organism evidence="1 2">
    <name type="scientific">Leptothoe kymatousa TAU-MAC 1615</name>
    <dbReference type="NCBI Taxonomy" id="2364775"/>
    <lineage>
        <taxon>Bacteria</taxon>
        <taxon>Bacillati</taxon>
        <taxon>Cyanobacteriota</taxon>
        <taxon>Cyanophyceae</taxon>
        <taxon>Nodosilineales</taxon>
        <taxon>Cymatolegaceae</taxon>
        <taxon>Leptothoe</taxon>
        <taxon>Leptothoe kymatousa</taxon>
    </lineage>
</organism>
<dbReference type="EMBL" id="JADOER010000011">
    <property type="protein sequence ID" value="MBT9312916.1"/>
    <property type="molecule type" value="Genomic_DNA"/>
</dbReference>
<protein>
    <submittedName>
        <fullName evidence="1">Uncharacterized protein</fullName>
    </submittedName>
</protein>
<gene>
    <name evidence="1" type="ORF">IXB28_11910</name>
</gene>
<dbReference type="Proteomes" id="UP001196661">
    <property type="component" value="Unassembled WGS sequence"/>
</dbReference>
<reference evidence="1 2" key="1">
    <citation type="journal article" date="2021" name="Mar. Drugs">
        <title>Genome Reduction and Secondary Metabolism of the Marine Sponge-Associated Cyanobacterium Leptothoe.</title>
        <authorList>
            <person name="Konstantinou D."/>
            <person name="Popin R.V."/>
            <person name="Fewer D.P."/>
            <person name="Sivonen K."/>
            <person name="Gkelis S."/>
        </authorList>
    </citation>
    <scope>NUCLEOTIDE SEQUENCE [LARGE SCALE GENOMIC DNA]</scope>
    <source>
        <strain evidence="1 2">TAU-MAC 1615</strain>
    </source>
</reference>
<evidence type="ECO:0000313" key="2">
    <source>
        <dbReference type="Proteomes" id="UP001196661"/>
    </source>
</evidence>
<accession>A0ABS5Y5K3</accession>